<dbReference type="OrthoDB" id="4186058at2759"/>
<protein>
    <submittedName>
        <fullName evidence="2">Uncharacterized protein</fullName>
    </submittedName>
</protein>
<feature type="region of interest" description="Disordered" evidence="1">
    <location>
        <begin position="1"/>
        <end position="50"/>
    </location>
</feature>
<evidence type="ECO:0000313" key="2">
    <source>
        <dbReference type="EMBL" id="KAE8350715.1"/>
    </source>
</evidence>
<organism evidence="2 3">
    <name type="scientific">Aspergillus coremiiformis</name>
    <dbReference type="NCBI Taxonomy" id="138285"/>
    <lineage>
        <taxon>Eukaryota</taxon>
        <taxon>Fungi</taxon>
        <taxon>Dikarya</taxon>
        <taxon>Ascomycota</taxon>
        <taxon>Pezizomycotina</taxon>
        <taxon>Eurotiomycetes</taxon>
        <taxon>Eurotiomycetidae</taxon>
        <taxon>Eurotiales</taxon>
        <taxon>Aspergillaceae</taxon>
        <taxon>Aspergillus</taxon>
        <taxon>Aspergillus subgen. Circumdati</taxon>
    </lineage>
</organism>
<feature type="compositionally biased region" description="Basic residues" evidence="1">
    <location>
        <begin position="120"/>
        <end position="130"/>
    </location>
</feature>
<dbReference type="Proteomes" id="UP000327118">
    <property type="component" value="Unassembled WGS sequence"/>
</dbReference>
<dbReference type="EMBL" id="ML739208">
    <property type="protein sequence ID" value="KAE8350715.1"/>
    <property type="molecule type" value="Genomic_DNA"/>
</dbReference>
<feature type="compositionally biased region" description="Polar residues" evidence="1">
    <location>
        <begin position="132"/>
        <end position="142"/>
    </location>
</feature>
<feature type="compositionally biased region" description="Low complexity" evidence="1">
    <location>
        <begin position="155"/>
        <end position="167"/>
    </location>
</feature>
<name>A0A5N6YZ72_9EURO</name>
<accession>A0A5N6YZ72</accession>
<feature type="compositionally biased region" description="Polar residues" evidence="1">
    <location>
        <begin position="37"/>
        <end position="50"/>
    </location>
</feature>
<keyword evidence="3" id="KW-1185">Reference proteome</keyword>
<evidence type="ECO:0000313" key="3">
    <source>
        <dbReference type="Proteomes" id="UP000327118"/>
    </source>
</evidence>
<dbReference type="AlphaFoldDB" id="A0A5N6YZ72"/>
<reference evidence="3" key="1">
    <citation type="submission" date="2019-04" db="EMBL/GenBank/DDBJ databases">
        <title>Friends and foes A comparative genomics studyof 23 Aspergillus species from section Flavi.</title>
        <authorList>
            <consortium name="DOE Joint Genome Institute"/>
            <person name="Kjaerbolling I."/>
            <person name="Vesth T."/>
            <person name="Frisvad J.C."/>
            <person name="Nybo J.L."/>
            <person name="Theobald S."/>
            <person name="Kildgaard S."/>
            <person name="Isbrandt T."/>
            <person name="Kuo A."/>
            <person name="Sato A."/>
            <person name="Lyhne E.K."/>
            <person name="Kogle M.E."/>
            <person name="Wiebenga A."/>
            <person name="Kun R.S."/>
            <person name="Lubbers R.J."/>
            <person name="Makela M.R."/>
            <person name="Barry K."/>
            <person name="Chovatia M."/>
            <person name="Clum A."/>
            <person name="Daum C."/>
            <person name="Haridas S."/>
            <person name="He G."/>
            <person name="LaButti K."/>
            <person name="Lipzen A."/>
            <person name="Mondo S."/>
            <person name="Riley R."/>
            <person name="Salamov A."/>
            <person name="Simmons B.A."/>
            <person name="Magnuson J.K."/>
            <person name="Henrissat B."/>
            <person name="Mortensen U.H."/>
            <person name="Larsen T.O."/>
            <person name="Devries R.P."/>
            <person name="Grigoriev I.V."/>
            <person name="Machida M."/>
            <person name="Baker S.E."/>
            <person name="Andersen M.R."/>
        </authorList>
    </citation>
    <scope>NUCLEOTIDE SEQUENCE [LARGE SCALE GENOMIC DNA]</scope>
    <source>
        <strain evidence="3">CBS 553.77</strain>
    </source>
</reference>
<feature type="compositionally biased region" description="Polar residues" evidence="1">
    <location>
        <begin position="91"/>
        <end position="104"/>
    </location>
</feature>
<sequence>MEDEEPAEDPLTQECANQSAPVVVHPYAIEEPEDDSPTVSPTPATTCTPEYHSENWQTELVDSLDLLHCDSDHNMTSPIPKEHPGKKRKPSSSIIGNSGFFQEQGSRRPCDNQYYEGPRFKIRRLRRRNQRSTEALGSTRTAGLSDVGLSDLESSESFCTWSSSSEENGTDSNPETNVSEHMDLDS</sequence>
<gene>
    <name evidence="2" type="ORF">BDV28DRAFT_150662</name>
</gene>
<evidence type="ECO:0000256" key="1">
    <source>
        <dbReference type="SAM" id="MobiDB-lite"/>
    </source>
</evidence>
<feature type="region of interest" description="Disordered" evidence="1">
    <location>
        <begin position="69"/>
        <end position="186"/>
    </location>
</feature>
<proteinExistence type="predicted"/>